<keyword evidence="2" id="KW-0223">Dioxygenase</keyword>
<dbReference type="AlphaFoldDB" id="A0A081FT30"/>
<organism evidence="2 3">
    <name type="scientific">Marinobacterium lacunae</name>
    <dbReference type="NCBI Taxonomy" id="1232683"/>
    <lineage>
        <taxon>Bacteria</taxon>
        <taxon>Pseudomonadati</taxon>
        <taxon>Pseudomonadota</taxon>
        <taxon>Gammaproteobacteria</taxon>
        <taxon>Oceanospirillales</taxon>
        <taxon>Oceanospirillaceae</taxon>
        <taxon>Marinobacterium</taxon>
    </lineage>
</organism>
<dbReference type="GO" id="GO:0008198">
    <property type="term" value="F:ferrous iron binding"/>
    <property type="evidence" value="ECO:0007669"/>
    <property type="project" value="InterPro"/>
</dbReference>
<dbReference type="PATRIC" id="fig|1232683.4.peg.4073"/>
<protein>
    <submittedName>
        <fullName evidence="2">Protocatechuate 4,5-dioxygenase beta chain</fullName>
        <ecNumber evidence="2">1.13.11.8</ecNumber>
    </submittedName>
</protein>
<gene>
    <name evidence="2" type="ORF">ADIMK_4142</name>
</gene>
<dbReference type="eggNOG" id="COG3384">
    <property type="taxonomic scope" value="Bacteria"/>
</dbReference>
<sequence length="282" mass="31439">MAKIIGGLTTSHIPAVGNAMAGKLEQDPYWKRFFDGYEPVKQWLDEVKPDLAIIVYNDHGLNFFLDKVPTFALGCADRYQNADEGWGIPASADVPGDAQFSWHLAESLIRQEFDMTTCQEMLVDHGFMVPMNLFWRQYEQWPVKAIPLAVNTVQHPLTSAARCYKLGKALRKAVESYPEDMKVVVIGTGGLSHQLQGERAGIIDVDFDLKCIDKIINEPEWMTGLSNDYIMEKAGTEGIEVIMWMVMRGALADKVDVLHKHYHAPISNTGAGVLLLTDAAAQ</sequence>
<dbReference type="EC" id="1.13.11.8" evidence="2"/>
<dbReference type="InterPro" id="IPR004183">
    <property type="entry name" value="Xdiol_dOase_suB"/>
</dbReference>
<feature type="domain" description="Extradiol ring-cleavage dioxygenase class III enzyme subunit B" evidence="1">
    <location>
        <begin position="8"/>
        <end position="272"/>
    </location>
</feature>
<dbReference type="GO" id="GO:0018579">
    <property type="term" value="F:protocatechuate 4,5-dioxygenase activity"/>
    <property type="evidence" value="ECO:0007669"/>
    <property type="project" value="UniProtKB-EC"/>
</dbReference>
<dbReference type="Gene3D" id="3.40.830.10">
    <property type="entry name" value="LigB-like"/>
    <property type="match status" value="1"/>
</dbReference>
<dbReference type="EMBL" id="JMQN01000063">
    <property type="protein sequence ID" value="KEA61685.1"/>
    <property type="molecule type" value="Genomic_DNA"/>
</dbReference>
<proteinExistence type="predicted"/>
<dbReference type="Proteomes" id="UP000028252">
    <property type="component" value="Unassembled WGS sequence"/>
</dbReference>
<reference evidence="2 3" key="1">
    <citation type="submission" date="2014-04" db="EMBL/GenBank/DDBJ databases">
        <title>Marinobacterium kochiensis sp. nov., isolated from sediment sample collected from Kochi backwaters in Kerala, India.</title>
        <authorList>
            <person name="Singh A."/>
            <person name="Pinnaka A.K."/>
        </authorList>
    </citation>
    <scope>NUCLEOTIDE SEQUENCE [LARGE SCALE GENOMIC DNA]</scope>
    <source>
        <strain evidence="2 3">AK27</strain>
    </source>
</reference>
<accession>A0A081FT30</accession>
<dbReference type="SUPFAM" id="SSF53213">
    <property type="entry name" value="LigB-like"/>
    <property type="match status" value="1"/>
</dbReference>
<keyword evidence="2" id="KW-0560">Oxidoreductase</keyword>
<dbReference type="OrthoDB" id="8673673at2"/>
<dbReference type="NCBIfam" id="NF009901">
    <property type="entry name" value="PRK13364.1"/>
    <property type="match status" value="1"/>
</dbReference>
<evidence type="ECO:0000259" key="1">
    <source>
        <dbReference type="Pfam" id="PF02900"/>
    </source>
</evidence>
<dbReference type="NCBIfam" id="NF009903">
    <property type="entry name" value="PRK13366.1"/>
    <property type="match status" value="1"/>
</dbReference>
<keyword evidence="3" id="KW-1185">Reference proteome</keyword>
<dbReference type="RefSeq" id="WP_036192371.1">
    <property type="nucleotide sequence ID" value="NZ_JMQN01000063.1"/>
</dbReference>
<evidence type="ECO:0000313" key="2">
    <source>
        <dbReference type="EMBL" id="KEA61685.1"/>
    </source>
</evidence>
<dbReference type="Pfam" id="PF02900">
    <property type="entry name" value="LigB"/>
    <property type="match status" value="1"/>
</dbReference>
<name>A0A081FT30_9GAMM</name>
<comment type="caution">
    <text evidence="2">The sequence shown here is derived from an EMBL/GenBank/DDBJ whole genome shotgun (WGS) entry which is preliminary data.</text>
</comment>
<dbReference type="STRING" id="1232683.ADIMK_4142"/>
<dbReference type="NCBIfam" id="NF009902">
    <property type="entry name" value="PRK13365.1"/>
    <property type="match status" value="1"/>
</dbReference>
<evidence type="ECO:0000313" key="3">
    <source>
        <dbReference type="Proteomes" id="UP000028252"/>
    </source>
</evidence>